<gene>
    <name evidence="1" type="ORF">EM932_07185</name>
</gene>
<proteinExistence type="predicted"/>
<reference evidence="1 2" key="1">
    <citation type="submission" date="2019-04" db="EMBL/GenBank/DDBJ databases">
        <authorList>
            <person name="Liu A."/>
        </authorList>
    </citation>
    <scope>NUCLEOTIDE SEQUENCE [LARGE SCALE GENOMIC DNA]</scope>
    <source>
        <strain evidence="1 2">RZ03</strain>
    </source>
</reference>
<dbReference type="RefSeq" id="WP_135876503.1">
    <property type="nucleotide sequence ID" value="NZ_SRSO01000007.1"/>
</dbReference>
<dbReference type="EMBL" id="SRSO01000007">
    <property type="protein sequence ID" value="TGV03449.1"/>
    <property type="molecule type" value="Genomic_DNA"/>
</dbReference>
<name>A0A4S1DZ72_9FLAO</name>
<keyword evidence="2" id="KW-1185">Reference proteome</keyword>
<evidence type="ECO:0000313" key="2">
    <source>
        <dbReference type="Proteomes" id="UP000307602"/>
    </source>
</evidence>
<sequence length="64" mass="6992">MKKIIRIFVVITIVAVTFFNLSMLENIDRDLDMANLIQSANAFGESGEGVKKGITLNFDAGTVT</sequence>
<evidence type="ECO:0000313" key="1">
    <source>
        <dbReference type="EMBL" id="TGV03449.1"/>
    </source>
</evidence>
<dbReference type="AlphaFoldDB" id="A0A4S1DZ72"/>
<accession>A0A4S1DZ72</accession>
<comment type="caution">
    <text evidence="1">The sequence shown here is derived from an EMBL/GenBank/DDBJ whole genome shotgun (WGS) entry which is preliminary data.</text>
</comment>
<protein>
    <submittedName>
        <fullName evidence="1">Uncharacterized protein</fullName>
    </submittedName>
</protein>
<dbReference type="Proteomes" id="UP000307602">
    <property type="component" value="Unassembled WGS sequence"/>
</dbReference>
<organism evidence="1 2">
    <name type="scientific">Flavivirga rizhaonensis</name>
    <dbReference type="NCBI Taxonomy" id="2559571"/>
    <lineage>
        <taxon>Bacteria</taxon>
        <taxon>Pseudomonadati</taxon>
        <taxon>Bacteroidota</taxon>
        <taxon>Flavobacteriia</taxon>
        <taxon>Flavobacteriales</taxon>
        <taxon>Flavobacteriaceae</taxon>
        <taxon>Flavivirga</taxon>
    </lineage>
</organism>